<name>A0ACB5T864_AMBMO</name>
<proteinExistence type="predicted"/>
<evidence type="ECO:0000313" key="2">
    <source>
        <dbReference type="Proteomes" id="UP001165064"/>
    </source>
</evidence>
<dbReference type="Proteomes" id="UP001165064">
    <property type="component" value="Unassembled WGS sequence"/>
</dbReference>
<gene>
    <name evidence="1" type="ORF">Amon02_000592300</name>
</gene>
<sequence>MMIIQLVHAYVFRKKLSFNIPRCFHTIRFKVLYCLQHPTPMEVPLYSQLGFHILVVKLDFDFELLKKYPTVRTLEINITIDKPDDLHSARCAAMKAAEWVKIGEREETPRQANLLIDEFKCVSNVLNSGGGLNAGDILSHDDPFYI</sequence>
<evidence type="ECO:0000313" key="1">
    <source>
        <dbReference type="EMBL" id="GME83063.1"/>
    </source>
</evidence>
<organism evidence="1 2">
    <name type="scientific">Ambrosiozyma monospora</name>
    <name type="common">Yeast</name>
    <name type="synonym">Endomycopsis monosporus</name>
    <dbReference type="NCBI Taxonomy" id="43982"/>
    <lineage>
        <taxon>Eukaryota</taxon>
        <taxon>Fungi</taxon>
        <taxon>Dikarya</taxon>
        <taxon>Ascomycota</taxon>
        <taxon>Saccharomycotina</taxon>
        <taxon>Pichiomycetes</taxon>
        <taxon>Pichiales</taxon>
        <taxon>Pichiaceae</taxon>
        <taxon>Ambrosiozyma</taxon>
    </lineage>
</organism>
<keyword evidence="2" id="KW-1185">Reference proteome</keyword>
<comment type="caution">
    <text evidence="1">The sequence shown here is derived from an EMBL/GenBank/DDBJ whole genome shotgun (WGS) entry which is preliminary data.</text>
</comment>
<reference evidence="1" key="1">
    <citation type="submission" date="2023-04" db="EMBL/GenBank/DDBJ databases">
        <title>Ambrosiozyma monospora NBRC 10751.</title>
        <authorList>
            <person name="Ichikawa N."/>
            <person name="Sato H."/>
            <person name="Tonouchi N."/>
        </authorList>
    </citation>
    <scope>NUCLEOTIDE SEQUENCE</scope>
    <source>
        <strain evidence="1">NBRC 10751</strain>
    </source>
</reference>
<dbReference type="EMBL" id="BSXS01004482">
    <property type="protein sequence ID" value="GME83063.1"/>
    <property type="molecule type" value="Genomic_DNA"/>
</dbReference>
<protein>
    <submittedName>
        <fullName evidence="1">Unnamed protein product</fullName>
    </submittedName>
</protein>
<accession>A0ACB5T864</accession>